<evidence type="ECO:0000256" key="7">
    <source>
        <dbReference type="ARBA" id="ARBA00023136"/>
    </source>
</evidence>
<dbReference type="InterPro" id="IPR002549">
    <property type="entry name" value="AI-2E-like"/>
</dbReference>
<feature type="transmembrane region" description="Helical" evidence="9">
    <location>
        <begin position="331"/>
        <end position="347"/>
    </location>
</feature>
<dbReference type="PANTHER" id="PTHR21716:SF53">
    <property type="entry name" value="PERMEASE PERM-RELATED"/>
    <property type="match status" value="1"/>
</dbReference>
<evidence type="ECO:0000313" key="10">
    <source>
        <dbReference type="EMBL" id="REF30220.1"/>
    </source>
</evidence>
<evidence type="ECO:0000256" key="1">
    <source>
        <dbReference type="ARBA" id="ARBA00004651"/>
    </source>
</evidence>
<feature type="transmembrane region" description="Helical" evidence="9">
    <location>
        <begin position="94"/>
        <end position="113"/>
    </location>
</feature>
<evidence type="ECO:0000256" key="8">
    <source>
        <dbReference type="SAM" id="MobiDB-lite"/>
    </source>
</evidence>
<evidence type="ECO:0000256" key="2">
    <source>
        <dbReference type="ARBA" id="ARBA00009773"/>
    </source>
</evidence>
<dbReference type="AlphaFoldDB" id="A0A3D9UQG1"/>
<feature type="transmembrane region" description="Helical" evidence="9">
    <location>
        <begin position="70"/>
        <end position="88"/>
    </location>
</feature>
<protein>
    <submittedName>
        <fullName evidence="10">Putative PurR-regulated permease PerM</fullName>
    </submittedName>
</protein>
<evidence type="ECO:0000313" key="11">
    <source>
        <dbReference type="Proteomes" id="UP000256253"/>
    </source>
</evidence>
<organism evidence="10 11">
    <name type="scientific">Calidifontibacter indicus</name>
    <dbReference type="NCBI Taxonomy" id="419650"/>
    <lineage>
        <taxon>Bacteria</taxon>
        <taxon>Bacillati</taxon>
        <taxon>Actinomycetota</taxon>
        <taxon>Actinomycetes</taxon>
        <taxon>Micrococcales</taxon>
        <taxon>Dermacoccaceae</taxon>
        <taxon>Calidifontibacter</taxon>
    </lineage>
</organism>
<feature type="transmembrane region" description="Helical" evidence="9">
    <location>
        <begin position="215"/>
        <end position="233"/>
    </location>
</feature>
<feature type="transmembrane region" description="Helical" evidence="9">
    <location>
        <begin position="125"/>
        <end position="149"/>
    </location>
</feature>
<name>A0A3D9UQG1_9MICO</name>
<gene>
    <name evidence="10" type="ORF">DFJ65_1217</name>
</gene>
<dbReference type="Proteomes" id="UP000256253">
    <property type="component" value="Unassembled WGS sequence"/>
</dbReference>
<dbReference type="OrthoDB" id="9784366at2"/>
<feature type="transmembrane region" description="Helical" evidence="9">
    <location>
        <begin position="367"/>
        <end position="398"/>
    </location>
</feature>
<dbReference type="RefSeq" id="WP_115922239.1">
    <property type="nucleotide sequence ID" value="NZ_QTUA01000001.1"/>
</dbReference>
<sequence>MLNRLGLSRLTDKIAGTNKEPTRPPREDEESEETPTPPKRKRAPRAEVAKARTPNDGVDRAMVIGRGMRWSAGWALRGLLILAGLWAFLKIVGIFWSALLPVFLALTMATVLWPPARWLRSKGFAPAAAAAASLLGAVAVIGGVIALMAPMVTSQWPELTDKAIGGVRKIQDWLQGPPFNVQPEQIDNAVKAITDKMQASGDKIASGVFSGVTTASHILITLVVALILCFLMVKDGPQFLPWLRSVAGRSAGAHLTEMLTRVWQTLAGFIRTQAIVSAVDATFIGIGLVALRVPLAAPLAVITFFGGFIPIVGAFVAGTLAVLVALVTKSVTTALLVLLIVLLVQQIEGHVLQPLLQSRSMSLHPALVLLGIALGGELFGIVGAFFAVPAVATLAVALRYIGEQIDLRTGDLKPSDVSPLTSEGRYAAEQAAKDVHPDTEPDLADKLMKL</sequence>
<dbReference type="EMBL" id="QTUA01000001">
    <property type="protein sequence ID" value="REF30220.1"/>
    <property type="molecule type" value="Genomic_DNA"/>
</dbReference>
<comment type="caution">
    <text evidence="10">The sequence shown here is derived from an EMBL/GenBank/DDBJ whole genome shotgun (WGS) entry which is preliminary data.</text>
</comment>
<evidence type="ECO:0000256" key="3">
    <source>
        <dbReference type="ARBA" id="ARBA00022448"/>
    </source>
</evidence>
<evidence type="ECO:0000256" key="5">
    <source>
        <dbReference type="ARBA" id="ARBA00022692"/>
    </source>
</evidence>
<dbReference type="GO" id="GO:0055085">
    <property type="term" value="P:transmembrane transport"/>
    <property type="evidence" value="ECO:0007669"/>
    <property type="project" value="TreeGrafter"/>
</dbReference>
<accession>A0A3D9UQG1</accession>
<dbReference type="Pfam" id="PF01594">
    <property type="entry name" value="AI-2E_transport"/>
    <property type="match status" value="1"/>
</dbReference>
<proteinExistence type="inferred from homology"/>
<evidence type="ECO:0000256" key="4">
    <source>
        <dbReference type="ARBA" id="ARBA00022475"/>
    </source>
</evidence>
<keyword evidence="3" id="KW-0813">Transport</keyword>
<comment type="subcellular location">
    <subcellularLocation>
        <location evidence="1">Cell membrane</location>
        <topology evidence="1">Multi-pass membrane protein</topology>
    </subcellularLocation>
</comment>
<keyword evidence="7 9" id="KW-0472">Membrane</keyword>
<evidence type="ECO:0000256" key="9">
    <source>
        <dbReference type="SAM" id="Phobius"/>
    </source>
</evidence>
<feature type="region of interest" description="Disordered" evidence="8">
    <location>
        <begin position="1"/>
        <end position="51"/>
    </location>
</feature>
<dbReference type="GO" id="GO:0005886">
    <property type="term" value="C:plasma membrane"/>
    <property type="evidence" value="ECO:0007669"/>
    <property type="project" value="UniProtKB-SubCell"/>
</dbReference>
<evidence type="ECO:0000256" key="6">
    <source>
        <dbReference type="ARBA" id="ARBA00022989"/>
    </source>
</evidence>
<keyword evidence="11" id="KW-1185">Reference proteome</keyword>
<comment type="similarity">
    <text evidence="2">Belongs to the autoinducer-2 exporter (AI-2E) (TC 2.A.86) family.</text>
</comment>
<keyword evidence="4" id="KW-1003">Cell membrane</keyword>
<feature type="transmembrane region" description="Helical" evidence="9">
    <location>
        <begin position="299"/>
        <end position="324"/>
    </location>
</feature>
<dbReference type="PANTHER" id="PTHR21716">
    <property type="entry name" value="TRANSMEMBRANE PROTEIN"/>
    <property type="match status" value="1"/>
</dbReference>
<keyword evidence="5 9" id="KW-0812">Transmembrane</keyword>
<keyword evidence="6 9" id="KW-1133">Transmembrane helix</keyword>
<feature type="transmembrane region" description="Helical" evidence="9">
    <location>
        <begin position="274"/>
        <end position="293"/>
    </location>
</feature>
<reference evidence="10 11" key="1">
    <citation type="submission" date="2018-08" db="EMBL/GenBank/DDBJ databases">
        <title>Sequencing the genomes of 1000 actinobacteria strains.</title>
        <authorList>
            <person name="Klenk H.-P."/>
        </authorList>
    </citation>
    <scope>NUCLEOTIDE SEQUENCE [LARGE SCALE GENOMIC DNA]</scope>
    <source>
        <strain evidence="10 11">DSM 22967</strain>
    </source>
</reference>